<feature type="domain" description="Argonaute linker 1" evidence="1">
    <location>
        <begin position="257"/>
        <end position="308"/>
    </location>
</feature>
<dbReference type="SMART" id="SM01163">
    <property type="entry name" value="DUF1785"/>
    <property type="match status" value="1"/>
</dbReference>
<proteinExistence type="predicted"/>
<protein>
    <recommendedName>
        <fullName evidence="1">Argonaute linker 1 domain-containing protein</fullName>
    </recommendedName>
</protein>
<dbReference type="Pfam" id="PF08699">
    <property type="entry name" value="ArgoL1"/>
    <property type="match status" value="1"/>
</dbReference>
<evidence type="ECO:0000313" key="3">
    <source>
        <dbReference type="Proteomes" id="UP000053259"/>
    </source>
</evidence>
<gene>
    <name evidence="2" type="ORF">PV09_09226</name>
</gene>
<dbReference type="Proteomes" id="UP000053259">
    <property type="component" value="Unassembled WGS sequence"/>
</dbReference>
<dbReference type="EMBL" id="KN847586">
    <property type="protein sequence ID" value="KIV99054.1"/>
    <property type="molecule type" value="Genomic_DNA"/>
</dbReference>
<evidence type="ECO:0000259" key="1">
    <source>
        <dbReference type="SMART" id="SM01163"/>
    </source>
</evidence>
<dbReference type="GeneID" id="27317199"/>
<dbReference type="OrthoDB" id="10252740at2759"/>
<dbReference type="PANTHER" id="PTHR22891">
    <property type="entry name" value="EUKARYOTIC TRANSLATION INITIATION FACTOR 2C"/>
    <property type="match status" value="1"/>
</dbReference>
<organism evidence="2 3">
    <name type="scientific">Verruconis gallopava</name>
    <dbReference type="NCBI Taxonomy" id="253628"/>
    <lineage>
        <taxon>Eukaryota</taxon>
        <taxon>Fungi</taxon>
        <taxon>Dikarya</taxon>
        <taxon>Ascomycota</taxon>
        <taxon>Pezizomycotina</taxon>
        <taxon>Dothideomycetes</taxon>
        <taxon>Pleosporomycetidae</taxon>
        <taxon>Venturiales</taxon>
        <taxon>Sympoventuriaceae</taxon>
        <taxon>Verruconis</taxon>
    </lineage>
</organism>
<dbReference type="AlphaFoldDB" id="A0A0D1ZYA5"/>
<dbReference type="HOGENOM" id="CLU_493642_0_0_1"/>
<reference evidence="2 3" key="1">
    <citation type="submission" date="2015-01" db="EMBL/GenBank/DDBJ databases">
        <title>The Genome Sequence of Ochroconis gallopava CBS43764.</title>
        <authorList>
            <consortium name="The Broad Institute Genomics Platform"/>
            <person name="Cuomo C."/>
            <person name="de Hoog S."/>
            <person name="Gorbushina A."/>
            <person name="Stielow B."/>
            <person name="Teixiera M."/>
            <person name="Abouelleil A."/>
            <person name="Chapman S.B."/>
            <person name="Priest M."/>
            <person name="Young S.K."/>
            <person name="Wortman J."/>
            <person name="Nusbaum C."/>
            <person name="Birren B."/>
        </authorList>
    </citation>
    <scope>NUCLEOTIDE SEQUENCE [LARGE SCALE GENOMIC DNA]</scope>
    <source>
        <strain evidence="2 3">CBS 43764</strain>
    </source>
</reference>
<accession>A0A0D1ZYA5</accession>
<keyword evidence="3" id="KW-1185">Reference proteome</keyword>
<dbReference type="VEuPathDB" id="FungiDB:PV09_09226"/>
<name>A0A0D1ZYA5_9PEZI</name>
<dbReference type="STRING" id="253628.A0A0D1ZYA5"/>
<evidence type="ECO:0000313" key="2">
    <source>
        <dbReference type="EMBL" id="KIV99054.1"/>
    </source>
</evidence>
<sequence>MTSNSLEILLYGFNSPNPSAAVEVAHNYLNNNKALFKFGKGKPANTAAFQYDEKPVLLTFKDVQRARQFMELKLPNRGFAEMRAEWKCVVDGDELKTLPAQLYEYQVRVSPVSVKNSKGEMETFHIKQRNVLQRVFNALGNLPALSSLRWATNFESLWSLEQINGETGADPVGLVFDTNSFYFESRDGAPMEMPNVRLQCTRILNLRNLTSDLRAGNDSGNLECIIAGLDALLTNAITSSKNHSILDPSNVSSYFLHHVGPNKFFHNSSDFDVSSTLKGHRGFFTSVRPGQKNMILNVNHVTGCFYRPLLVSEFMQEMLKAGAGIEDVKNSVLKLRVRLTYDRPACDEKTPNSEDHRRKCILDVGASLEQQMYSTRSEPTLRRRVLDYFKDIFTTHKSLFDKTVYCANVGSKLRRSIPKGDEKGSNKGKWKAEKLDSNAAEFKDDESRIALGDGYENFEKAVWIPSNLLEIYAMVRYSSEDPTTVLARIEKDGFRMLGLDDRARFRRLDIDISTSMLQVTADQLKPPSLKWNPTSGGQQPHKASWMMKDCRF</sequence>
<dbReference type="InParanoid" id="A0A0D1ZYA5"/>
<dbReference type="RefSeq" id="XP_016208924.1">
    <property type="nucleotide sequence ID" value="XM_016363247.1"/>
</dbReference>
<dbReference type="InterPro" id="IPR014811">
    <property type="entry name" value="ArgoL1"/>
</dbReference>